<accession>A0A394D6G7</accession>
<feature type="compositionally biased region" description="Basic and acidic residues" evidence="1">
    <location>
        <begin position="11"/>
        <end position="27"/>
    </location>
</feature>
<dbReference type="EMBL" id="MLAU01001904">
    <property type="protein sequence ID" value="OIW18945.1"/>
    <property type="molecule type" value="Genomic_DNA"/>
</dbReference>
<protein>
    <submittedName>
        <fullName evidence="2">Uncharacterized protein</fullName>
    </submittedName>
</protein>
<dbReference type="InterPro" id="IPR040249">
    <property type="entry name" value="Ricin_B-like_lectin_EULS3-like"/>
</dbReference>
<dbReference type="AlphaFoldDB" id="A0A394D6G7"/>
<evidence type="ECO:0000313" key="2">
    <source>
        <dbReference type="EMBL" id="OIW18945.1"/>
    </source>
</evidence>
<organism evidence="2 3">
    <name type="scientific">Lupinus angustifolius</name>
    <name type="common">Narrow-leaved blue lupine</name>
    <dbReference type="NCBI Taxonomy" id="3871"/>
    <lineage>
        <taxon>Eukaryota</taxon>
        <taxon>Viridiplantae</taxon>
        <taxon>Streptophyta</taxon>
        <taxon>Embryophyta</taxon>
        <taxon>Tracheophyta</taxon>
        <taxon>Spermatophyta</taxon>
        <taxon>Magnoliopsida</taxon>
        <taxon>eudicotyledons</taxon>
        <taxon>Gunneridae</taxon>
        <taxon>Pentapetalae</taxon>
        <taxon>rosids</taxon>
        <taxon>fabids</taxon>
        <taxon>Fabales</taxon>
        <taxon>Fabaceae</taxon>
        <taxon>Papilionoideae</taxon>
        <taxon>50 kb inversion clade</taxon>
        <taxon>genistoids sensu lato</taxon>
        <taxon>core genistoids</taxon>
        <taxon>Genisteae</taxon>
        <taxon>Lupinus</taxon>
    </lineage>
</organism>
<dbReference type="SUPFAM" id="SSF50370">
    <property type="entry name" value="Ricin B-like lectins"/>
    <property type="match status" value="1"/>
</dbReference>
<reference evidence="2 3" key="1">
    <citation type="journal article" date="2017" name="Plant Biotechnol. J.">
        <title>A comprehensive draft genome sequence for lupin (Lupinus angustifolius), an emerging health food: insights into plant-microbe interactions and legume evolution.</title>
        <authorList>
            <person name="Hane J.K."/>
            <person name="Ming Y."/>
            <person name="Kamphuis L.G."/>
            <person name="Nelson M.N."/>
            <person name="Garg G."/>
            <person name="Atkins C.A."/>
            <person name="Bayer P.E."/>
            <person name="Bravo A."/>
            <person name="Bringans S."/>
            <person name="Cannon S."/>
            <person name="Edwards D."/>
            <person name="Foley R."/>
            <person name="Gao L.L."/>
            <person name="Harrison M.J."/>
            <person name="Huang W."/>
            <person name="Hurgobin B."/>
            <person name="Li S."/>
            <person name="Liu C.W."/>
            <person name="McGrath A."/>
            <person name="Morahan G."/>
            <person name="Murray J."/>
            <person name="Weller J."/>
            <person name="Jian J."/>
            <person name="Singh K.B."/>
        </authorList>
    </citation>
    <scope>NUCLEOTIDE SEQUENCE [LARGE SCALE GENOMIC DNA]</scope>
    <source>
        <strain evidence="3">cv. Tanjil</strain>
        <tissue evidence="2">Whole plant</tissue>
    </source>
</reference>
<dbReference type="InterPro" id="IPR035992">
    <property type="entry name" value="Ricin_B-like_lectins"/>
</dbReference>
<sequence>MEFPFNHNHHHDSNVTHTDHHNRRNDNEETLNYPPPPTEVYHTGHVSHGHVSQDFNNSTPLPYPPPPDPYQQETQVFHTGHVAHGHVSQDFNHFVPPQPYNQVDDSVNYGYPPPGTTNVSVQHVSHETRYPVSDAAAVQHVGHQSGVVGLSNKTTVRVVTKAAPNYSLTIRHGKVILAPSDPRDEYQHWYKDEKYSTRVKDSEGSPAFSLVNKATGEAIKHSIGATHPVHLVPYNPNFLDESVLWTESRDMGDGHRTVRMVNNIRLNLDAFHGDKNSGGVHEGTTVVLWEWNKGDNQLWKILPYCKFYIISCNPLLCMFHFLMPSNT</sequence>
<dbReference type="PANTHER" id="PTHR31257:SF2">
    <property type="entry name" value="RICIN B-LIKE LECTIN EULS3"/>
    <property type="match status" value="1"/>
</dbReference>
<evidence type="ECO:0000313" key="3">
    <source>
        <dbReference type="Proteomes" id="UP000188354"/>
    </source>
</evidence>
<feature type="region of interest" description="Disordered" evidence="1">
    <location>
        <begin position="1"/>
        <end position="33"/>
    </location>
</feature>
<keyword evidence="3" id="KW-1185">Reference proteome</keyword>
<dbReference type="Proteomes" id="UP000188354">
    <property type="component" value="Unassembled WGS sequence"/>
</dbReference>
<dbReference type="CDD" id="cd23431">
    <property type="entry name" value="beta-trefoil_Ricin_AtEULS3-like"/>
    <property type="match status" value="1"/>
</dbReference>
<name>A0A394D6G7_LUPAN</name>
<dbReference type="Gene3D" id="2.80.10.50">
    <property type="match status" value="1"/>
</dbReference>
<dbReference type="PANTHER" id="PTHR31257">
    <property type="entry name" value="RICIN B-LIKE LECTIN EULS3"/>
    <property type="match status" value="1"/>
</dbReference>
<evidence type="ECO:0000256" key="1">
    <source>
        <dbReference type="SAM" id="MobiDB-lite"/>
    </source>
</evidence>
<gene>
    <name evidence="2" type="ORF">TanjilG_10294</name>
</gene>
<comment type="caution">
    <text evidence="2">The sequence shown here is derived from an EMBL/GenBank/DDBJ whole genome shotgun (WGS) entry which is preliminary data.</text>
</comment>
<proteinExistence type="predicted"/>
<dbReference type="STRING" id="3871.A0A394D6G7"/>
<dbReference type="Gramene" id="OIW18945">
    <property type="protein sequence ID" value="OIW18945"/>
    <property type="gene ID" value="TanjilG_10294"/>
</dbReference>